<gene>
    <name evidence="8" type="ORF">TAPDE_002954</name>
</gene>
<dbReference type="Pfam" id="PF26251">
    <property type="entry name" value="TPR_TRAPPC9-Trs120"/>
    <property type="match status" value="1"/>
</dbReference>
<dbReference type="InterPro" id="IPR058564">
    <property type="entry name" value="TPR_TRAPPC9_Trs120"/>
</dbReference>
<dbReference type="Pfam" id="PF26282">
    <property type="entry name" value="Ig_TRAPPC9-Trs120_3rd"/>
    <property type="match status" value="1"/>
</dbReference>
<dbReference type="GO" id="GO:0005802">
    <property type="term" value="C:trans-Golgi network"/>
    <property type="evidence" value="ECO:0007669"/>
    <property type="project" value="TreeGrafter"/>
</dbReference>
<dbReference type="AlphaFoldDB" id="R4XHD4"/>
<feature type="region of interest" description="Disordered" evidence="3">
    <location>
        <begin position="211"/>
        <end position="230"/>
    </location>
</feature>
<feature type="domain" description="Trs120/TRAPPC9 first Ig-like" evidence="6">
    <location>
        <begin position="627"/>
        <end position="793"/>
    </location>
</feature>
<dbReference type="InterPro" id="IPR058565">
    <property type="entry name" value="Ig_TRAPPC9_Trs120_1st"/>
</dbReference>
<dbReference type="Pfam" id="PF08626">
    <property type="entry name" value="TRAPPC9-Trs120"/>
    <property type="match status" value="1"/>
</dbReference>
<dbReference type="OrthoDB" id="27962at2759"/>
<dbReference type="Pfam" id="PF26254">
    <property type="entry name" value="Ig_TRAPPC9-Trs120_1st"/>
    <property type="match status" value="1"/>
</dbReference>
<comment type="subcellular location">
    <subcellularLocation>
        <location evidence="1">Golgi apparatus</location>
    </subcellularLocation>
</comment>
<dbReference type="PANTHER" id="PTHR21512:SF5">
    <property type="entry name" value="TRAFFICKING PROTEIN PARTICLE COMPLEX SUBUNIT 9"/>
    <property type="match status" value="1"/>
</dbReference>
<feature type="domain" description="Trs120/TRAPPC9 N-terminal" evidence="4">
    <location>
        <begin position="4"/>
        <end position="309"/>
    </location>
</feature>
<dbReference type="VEuPathDB" id="FungiDB:TAPDE_002954"/>
<dbReference type="Proteomes" id="UP000013776">
    <property type="component" value="Unassembled WGS sequence"/>
</dbReference>
<feature type="domain" description="Trs120/TRAPPC9 TPR region" evidence="5">
    <location>
        <begin position="338"/>
        <end position="611"/>
    </location>
</feature>
<reference evidence="8 9" key="1">
    <citation type="journal article" date="2013" name="MBio">
        <title>Genome sequencing of the plant pathogen Taphrina deformans, the causal agent of peach leaf curl.</title>
        <authorList>
            <person name="Cisse O.H."/>
            <person name="Almeida J.M.G.C.F."/>
            <person name="Fonseca A."/>
            <person name="Kumar A.A."/>
            <person name="Salojaervi J."/>
            <person name="Overmyer K."/>
            <person name="Hauser P.M."/>
            <person name="Pagni M."/>
        </authorList>
    </citation>
    <scope>NUCLEOTIDE SEQUENCE [LARGE SCALE GENOMIC DNA]</scope>
    <source>
        <strain evidence="9">PYCC 5710 / ATCC 11124 / CBS 356.35 / IMI 108563 / JCM 9778 / NBRC 8474</strain>
    </source>
</reference>
<evidence type="ECO:0000259" key="7">
    <source>
        <dbReference type="Pfam" id="PF26282"/>
    </source>
</evidence>
<dbReference type="InterPro" id="IPR013935">
    <property type="entry name" value="Trs120_TRAPPC9"/>
</dbReference>
<dbReference type="InterPro" id="IPR058563">
    <property type="entry name" value="Trs120_TRAPPC9_N"/>
</dbReference>
<evidence type="ECO:0000256" key="3">
    <source>
        <dbReference type="SAM" id="MobiDB-lite"/>
    </source>
</evidence>
<dbReference type="InterPro" id="IPR058567">
    <property type="entry name" value="Ig_TRAPPC9_Trs120_3rd"/>
</dbReference>
<keyword evidence="2" id="KW-0333">Golgi apparatus</keyword>
<evidence type="ECO:0000256" key="1">
    <source>
        <dbReference type="ARBA" id="ARBA00004555"/>
    </source>
</evidence>
<comment type="caution">
    <text evidence="8">The sequence shown here is derived from an EMBL/GenBank/DDBJ whole genome shotgun (WGS) entry which is preliminary data.</text>
</comment>
<name>R4XHD4_TAPDE</name>
<feature type="domain" description="Trs120/TRAPPC9 third Ig-like" evidence="7">
    <location>
        <begin position="977"/>
        <end position="1140"/>
    </location>
</feature>
<keyword evidence="9" id="KW-1185">Reference proteome</keyword>
<evidence type="ECO:0000259" key="6">
    <source>
        <dbReference type="Pfam" id="PF26254"/>
    </source>
</evidence>
<organism evidence="8 9">
    <name type="scientific">Taphrina deformans (strain PYCC 5710 / ATCC 11124 / CBS 356.35 / IMI 108563 / JCM 9778 / NBRC 8474)</name>
    <name type="common">Peach leaf curl fungus</name>
    <name type="synonym">Lalaria deformans</name>
    <dbReference type="NCBI Taxonomy" id="1097556"/>
    <lineage>
        <taxon>Eukaryota</taxon>
        <taxon>Fungi</taxon>
        <taxon>Dikarya</taxon>
        <taxon>Ascomycota</taxon>
        <taxon>Taphrinomycotina</taxon>
        <taxon>Taphrinomycetes</taxon>
        <taxon>Taphrinales</taxon>
        <taxon>Taphrinaceae</taxon>
        <taxon>Taphrina</taxon>
    </lineage>
</organism>
<evidence type="ECO:0000259" key="5">
    <source>
        <dbReference type="Pfam" id="PF26251"/>
    </source>
</evidence>
<sequence length="1261" mass="138891">MGHARLKVLLAPLTPLKRARFQEFSQLIRQVDNVRLEDVAVNELNDDYNFLNPRSNPNGRVLLDFVSEVDREHTYLESFEYSRQVFAVLLMADGQEHHDEELLQSQIDQIKKTVPTAVSIQIFVFDSNPDTKILWPPDTPQLSTALTPTLQLSALRDALADFTSSLLAKMNGLYINTRERANVTSPYEPASEFIRPQLQRVSSYALADAQITPASSPPPGAERPTRSSLGPGILASIERAKVLSNGRSAKLCGDLLLVCGFGSEALKLYTEAAAIARANNDYLWQGAALEKIGVCLVLLTFLDVSFQIPPIAQSSAGTISYKTSDRKSTSSSKGEVNLVDFLPELYSGVLNLYQKSTTTQNDQIPAFVMAETSLRLANFMASVHIAGGLTRRALENMVLGTERALLGKTFASYPPRAEIAAWAMRAYQGPIQSLSLADRLHVLSGLASVLGSIGFLRRRAFFLREIVLALTPALVQARVAGAAGLGIHPAASLALSENHNNNFSREVLLKTRQTAESLVSLLESVARSYGLPEYSNDADLEEITLGGYGWPYLRNATIKDCISICEAIPDFAGVLRFSARSLAFGAANLAQDEQVKLLANIPRILAAAKRSGITDLEIDYWDSYLIRDISVHVVPDTLPVKRLTRELLAVDQAAVNRAPFLYNPYQKKTSTLQQLSIVQNEPASFIVTLQNPFAFDVEALEIDFITDGPRISCSPSSAYLKAMTTTTTVLKCTAQESGDLKVLGCRVKISGCRPRIFSVREAPSRTDIEDWHVARGGLERVKRTGVAAKTSVTPGTEAKPLNGAATKEVLVKVLPAAPTLLYKPDIKSSMLTINLFEGETTQIQIGLENISEVPITFLTFTFSDSTIKPLEQAINSKTKQPHEIHELETFLYKIKALQYFPAGQASHIEPSSTTSFTIQLYGKRGTASADIIVNYGHLPIPSNPAPPSSETSSIAPSEFYTRQLIISAKVNVHPALSVVHCDILPITTPKTLDSILTSCHAQFASIYSCIPAEDQDDYCLMILDIRNAQHQTMTLHVSFDNETSTFTATEEFSGLAQRRLLIPMRRKYLTEASLKDPVPSLTERQFIVSSVCADVEAANRESFWVRESLLARLAMTWTVAHRKGRVEERSISINRRMIENYLLPTRSVTLRLDCDGAGRDVMRVGRLYSLLLRVHNRAPDASRMMVRVTVAHDSLTDLSMHFIILGTAQYPLTFTTGLVTDTIECVALSSGDYYLQASIAPLDQSDRVTVSQRLKVQVVDE</sequence>
<evidence type="ECO:0000313" key="8">
    <source>
        <dbReference type="EMBL" id="CCG82822.1"/>
    </source>
</evidence>
<dbReference type="EMBL" id="CAHR02000104">
    <property type="protein sequence ID" value="CCG82822.1"/>
    <property type="molecule type" value="Genomic_DNA"/>
</dbReference>
<proteinExistence type="predicted"/>
<dbReference type="Pfam" id="PF26280">
    <property type="entry name" value="Ig_TRAPPC9-Trs120_2nd"/>
    <property type="match status" value="1"/>
</dbReference>
<evidence type="ECO:0000259" key="4">
    <source>
        <dbReference type="Pfam" id="PF08626"/>
    </source>
</evidence>
<accession>R4XHD4</accession>
<dbReference type="eggNOG" id="KOG1953">
    <property type="taxonomic scope" value="Eukaryota"/>
</dbReference>
<evidence type="ECO:0000313" key="9">
    <source>
        <dbReference type="Proteomes" id="UP000013776"/>
    </source>
</evidence>
<evidence type="ECO:0000256" key="2">
    <source>
        <dbReference type="ARBA" id="ARBA00023034"/>
    </source>
</evidence>
<dbReference type="PANTHER" id="PTHR21512">
    <property type="entry name" value="TRAFFICKING PROTEIN PARTICLE COMPLEX SUBUNIT 9"/>
    <property type="match status" value="1"/>
</dbReference>
<dbReference type="STRING" id="1097556.R4XHD4"/>
<protein>
    <submittedName>
        <fullName evidence="8">Hypercellular protein HypA</fullName>
    </submittedName>
</protein>